<evidence type="ECO:0000259" key="11">
    <source>
        <dbReference type="PROSITE" id="PS51709"/>
    </source>
</evidence>
<dbReference type="InterPro" id="IPR018948">
    <property type="entry name" value="GTP-bd_TrmE_N"/>
</dbReference>
<dbReference type="GO" id="GO:0009507">
    <property type="term" value="C:chloroplast"/>
    <property type="evidence" value="ECO:0007669"/>
    <property type="project" value="UniProtKB-SubCell"/>
</dbReference>
<keyword evidence="5" id="KW-0479">Metal-binding</keyword>
<dbReference type="InterPro" id="IPR025867">
    <property type="entry name" value="MnmE_helical"/>
</dbReference>
<protein>
    <submittedName>
        <fullName evidence="12">tRNA-5-carboxymethylaminomethyl-2-thiouridine(34) synthesis protein MnmE</fullName>
    </submittedName>
</protein>
<dbReference type="FunFam" id="3.40.50.300:FF:001376">
    <property type="entry name" value="tRNA modification GTPase MnmE"/>
    <property type="match status" value="1"/>
</dbReference>
<dbReference type="PROSITE" id="PS51709">
    <property type="entry name" value="G_TRME"/>
    <property type="match status" value="1"/>
</dbReference>
<dbReference type="InterPro" id="IPR027266">
    <property type="entry name" value="TrmE/GcvT-like"/>
</dbReference>
<reference evidence="12" key="1">
    <citation type="submission" date="2018-06" db="EMBL/GenBank/DDBJ databases">
        <authorList>
            <person name="Zhirakovskaya E."/>
        </authorList>
    </citation>
    <scope>NUCLEOTIDE SEQUENCE</scope>
</reference>
<dbReference type="InterPro" id="IPR005225">
    <property type="entry name" value="Small_GTP-bd"/>
</dbReference>
<dbReference type="PANTHER" id="PTHR42714">
    <property type="entry name" value="TRNA MODIFICATION GTPASE GTPBP3"/>
    <property type="match status" value="1"/>
</dbReference>
<name>A0A3B1CPP5_9ZZZZ</name>
<evidence type="ECO:0000256" key="9">
    <source>
        <dbReference type="ARBA" id="ARBA00022958"/>
    </source>
</evidence>
<keyword evidence="8" id="KW-0460">Magnesium</keyword>
<dbReference type="Pfam" id="PF10396">
    <property type="entry name" value="TrmE_N"/>
    <property type="match status" value="1"/>
</dbReference>
<organism evidence="12">
    <name type="scientific">hydrothermal vent metagenome</name>
    <dbReference type="NCBI Taxonomy" id="652676"/>
    <lineage>
        <taxon>unclassified sequences</taxon>
        <taxon>metagenomes</taxon>
        <taxon>ecological metagenomes</taxon>
    </lineage>
</organism>
<dbReference type="GO" id="GO:0030488">
    <property type="term" value="P:tRNA methylation"/>
    <property type="evidence" value="ECO:0007669"/>
    <property type="project" value="TreeGrafter"/>
</dbReference>
<keyword evidence="3" id="KW-0963">Cytoplasm</keyword>
<dbReference type="Pfam" id="PF12631">
    <property type="entry name" value="MnmE_helical"/>
    <property type="match status" value="1"/>
</dbReference>
<dbReference type="EMBL" id="UOGH01000258">
    <property type="protein sequence ID" value="VAX32516.1"/>
    <property type="molecule type" value="Genomic_DNA"/>
</dbReference>
<dbReference type="SUPFAM" id="SSF52540">
    <property type="entry name" value="P-loop containing nucleoside triphosphate hydrolases"/>
    <property type="match status" value="1"/>
</dbReference>
<keyword evidence="4" id="KW-0819">tRNA processing</keyword>
<dbReference type="AlphaFoldDB" id="A0A3B1CPP5"/>
<dbReference type="InterPro" id="IPR027368">
    <property type="entry name" value="MnmE_dom2"/>
</dbReference>
<dbReference type="NCBIfam" id="NF003661">
    <property type="entry name" value="PRK05291.1-3"/>
    <property type="match status" value="1"/>
</dbReference>
<keyword evidence="7" id="KW-0378">Hydrolase</keyword>
<dbReference type="GO" id="GO:0005525">
    <property type="term" value="F:GTP binding"/>
    <property type="evidence" value="ECO:0007669"/>
    <property type="project" value="UniProtKB-KW"/>
</dbReference>
<dbReference type="Pfam" id="PF01926">
    <property type="entry name" value="MMR_HSR1"/>
    <property type="match status" value="1"/>
</dbReference>
<keyword evidence="10" id="KW-0342">GTP-binding</keyword>
<dbReference type="InterPro" id="IPR031168">
    <property type="entry name" value="G_TrmE"/>
</dbReference>
<dbReference type="CDD" id="cd14858">
    <property type="entry name" value="TrmE_N"/>
    <property type="match status" value="1"/>
</dbReference>
<evidence type="ECO:0000256" key="3">
    <source>
        <dbReference type="ARBA" id="ARBA00022490"/>
    </source>
</evidence>
<comment type="subcellular location">
    <subcellularLocation>
        <location evidence="1">Plastid</location>
        <location evidence="1">Chloroplast</location>
    </subcellularLocation>
</comment>
<comment type="similarity">
    <text evidence="2">Belongs to the TRAFAC class TrmE-Era-EngA-EngB-Septin-like GTPase superfamily. TrmE GTPase family.</text>
</comment>
<sequence length="457" mass="50119">MNLEDTIVAISTPSGEGGIGIVRLSGKDAINIASRIFCSPKGKSPAKTSSHTILYGYITNPETLTPVDEVLLSVMRAPHSYTREDVVEINCHGGMLPLRKVLELTAKEGARLAEPGEFTFRAFMNGRIDLSQAEATIDLIRAKTDKSRKLAIEQLSGALSEKITSTKNAIVGICAHIEAYIDFPEEELDLQTRDELGRKTDEVILQLRKLSSTYDEARFFREGLSVAIIGRPNVGKSSLLNALIERERAIVTELPGTTRDVIEEGLNINGLPLRIMDTAGIRETHNLAESEGVRRSLLAIDGADLVLAMFDINLPLKAEDFSIIEKIRDRKTIIVLNKADLPHSVGEDLFPEDLPIVRISAKTGDGIDSLKREVEARIFKSGVSADGVMITNLRHKLALDQAMESLSRASGAIKNKMPCEITAFELRDGLDRLGEIAGETTTEDILNRIFSQFCIGK</sequence>
<proteinExistence type="inferred from homology"/>
<dbReference type="GO" id="GO:0042802">
    <property type="term" value="F:identical protein binding"/>
    <property type="evidence" value="ECO:0007669"/>
    <property type="project" value="UniProtKB-ARBA"/>
</dbReference>
<dbReference type="InterPro" id="IPR027417">
    <property type="entry name" value="P-loop_NTPase"/>
</dbReference>
<dbReference type="InterPro" id="IPR006073">
    <property type="entry name" value="GTP-bd"/>
</dbReference>
<evidence type="ECO:0000256" key="4">
    <source>
        <dbReference type="ARBA" id="ARBA00022694"/>
    </source>
</evidence>
<dbReference type="InterPro" id="IPR004520">
    <property type="entry name" value="GTPase_MnmE"/>
</dbReference>
<dbReference type="GO" id="GO:0046872">
    <property type="term" value="F:metal ion binding"/>
    <property type="evidence" value="ECO:0007669"/>
    <property type="project" value="UniProtKB-KW"/>
</dbReference>
<dbReference type="NCBIfam" id="TIGR00231">
    <property type="entry name" value="small_GTP"/>
    <property type="match status" value="1"/>
</dbReference>
<keyword evidence="6" id="KW-0547">Nucleotide-binding</keyword>
<dbReference type="HAMAP" id="MF_00379">
    <property type="entry name" value="GTPase_MnmE"/>
    <property type="match status" value="1"/>
</dbReference>
<dbReference type="GO" id="GO:0002098">
    <property type="term" value="P:tRNA wobble uridine modification"/>
    <property type="evidence" value="ECO:0007669"/>
    <property type="project" value="TreeGrafter"/>
</dbReference>
<evidence type="ECO:0000256" key="8">
    <source>
        <dbReference type="ARBA" id="ARBA00022842"/>
    </source>
</evidence>
<evidence type="ECO:0000256" key="2">
    <source>
        <dbReference type="ARBA" id="ARBA00011043"/>
    </source>
</evidence>
<dbReference type="GO" id="GO:0003924">
    <property type="term" value="F:GTPase activity"/>
    <property type="evidence" value="ECO:0007669"/>
    <property type="project" value="InterPro"/>
</dbReference>
<gene>
    <name evidence="12" type="ORF">MNBD_NITROSPIRAE02-230</name>
</gene>
<dbReference type="CDD" id="cd04164">
    <property type="entry name" value="trmE"/>
    <property type="match status" value="1"/>
</dbReference>
<evidence type="ECO:0000256" key="7">
    <source>
        <dbReference type="ARBA" id="ARBA00022801"/>
    </source>
</evidence>
<evidence type="ECO:0000256" key="5">
    <source>
        <dbReference type="ARBA" id="ARBA00022723"/>
    </source>
</evidence>
<evidence type="ECO:0000256" key="1">
    <source>
        <dbReference type="ARBA" id="ARBA00004229"/>
    </source>
</evidence>
<feature type="domain" description="TrmE-type G" evidence="11">
    <location>
        <begin position="223"/>
        <end position="379"/>
    </location>
</feature>
<dbReference type="PANTHER" id="PTHR42714:SF2">
    <property type="entry name" value="TRNA MODIFICATION GTPASE GTPBP3, MITOCHONDRIAL"/>
    <property type="match status" value="1"/>
</dbReference>
<dbReference type="FunFam" id="3.30.1360.120:FF:000003">
    <property type="entry name" value="tRNA modification GTPase MnmE"/>
    <property type="match status" value="1"/>
</dbReference>
<evidence type="ECO:0000313" key="12">
    <source>
        <dbReference type="EMBL" id="VAX32516.1"/>
    </source>
</evidence>
<dbReference type="SUPFAM" id="SSF116878">
    <property type="entry name" value="TrmE connector domain"/>
    <property type="match status" value="1"/>
</dbReference>
<evidence type="ECO:0000256" key="6">
    <source>
        <dbReference type="ARBA" id="ARBA00022741"/>
    </source>
</evidence>
<keyword evidence="9" id="KW-0630">Potassium</keyword>
<dbReference type="Gene3D" id="3.30.1360.120">
    <property type="entry name" value="Probable tRNA modification gtpase trme, domain 1"/>
    <property type="match status" value="1"/>
</dbReference>
<dbReference type="Gene3D" id="1.20.120.430">
    <property type="entry name" value="tRNA modification GTPase MnmE domain 2"/>
    <property type="match status" value="1"/>
</dbReference>
<accession>A0A3B1CPP5</accession>
<dbReference type="Gene3D" id="3.40.50.300">
    <property type="entry name" value="P-loop containing nucleotide triphosphate hydrolases"/>
    <property type="match status" value="1"/>
</dbReference>
<dbReference type="GO" id="GO:0005829">
    <property type="term" value="C:cytosol"/>
    <property type="evidence" value="ECO:0007669"/>
    <property type="project" value="TreeGrafter"/>
</dbReference>
<evidence type="ECO:0000256" key="10">
    <source>
        <dbReference type="ARBA" id="ARBA00023134"/>
    </source>
</evidence>
<dbReference type="NCBIfam" id="TIGR00450">
    <property type="entry name" value="mnmE_trmE_thdF"/>
    <property type="match status" value="1"/>
</dbReference>